<reference evidence="3 4" key="1">
    <citation type="submission" date="2016-03" db="EMBL/GenBank/DDBJ databases">
        <authorList>
            <person name="Ploux O."/>
        </authorList>
    </citation>
    <scope>NUCLEOTIDE SEQUENCE [LARGE SCALE GENOMIC DNA]</scope>
    <source>
        <strain evidence="3 4">UAMH 11012</strain>
    </source>
</reference>
<dbReference type="EMBL" id="FJOG01000020">
    <property type="protein sequence ID" value="CZR62088.1"/>
    <property type="molecule type" value="Genomic_DNA"/>
</dbReference>
<dbReference type="AlphaFoldDB" id="A0A1L7XAM5"/>
<gene>
    <name evidence="3" type="ORF">PAC_11985</name>
</gene>
<keyword evidence="1" id="KW-0175">Coiled coil</keyword>
<dbReference type="PANTHER" id="PTHR47357">
    <property type="entry name" value="COP1-INTERACTIVE PROTEIN 1"/>
    <property type="match status" value="1"/>
</dbReference>
<evidence type="ECO:0000313" key="3">
    <source>
        <dbReference type="EMBL" id="CZR62088.1"/>
    </source>
</evidence>
<dbReference type="GO" id="GO:0005200">
    <property type="term" value="F:structural constituent of cytoskeleton"/>
    <property type="evidence" value="ECO:0007669"/>
    <property type="project" value="TreeGrafter"/>
</dbReference>
<evidence type="ECO:0000313" key="4">
    <source>
        <dbReference type="Proteomes" id="UP000184330"/>
    </source>
</evidence>
<protein>
    <submittedName>
        <fullName evidence="3">Uncharacterized protein</fullName>
    </submittedName>
</protein>
<dbReference type="GO" id="GO:0005856">
    <property type="term" value="C:cytoskeleton"/>
    <property type="evidence" value="ECO:0007669"/>
    <property type="project" value="TreeGrafter"/>
</dbReference>
<feature type="compositionally biased region" description="Polar residues" evidence="2">
    <location>
        <begin position="179"/>
        <end position="188"/>
    </location>
</feature>
<accession>A0A1L7XAM5</accession>
<organism evidence="3 4">
    <name type="scientific">Phialocephala subalpina</name>
    <dbReference type="NCBI Taxonomy" id="576137"/>
    <lineage>
        <taxon>Eukaryota</taxon>
        <taxon>Fungi</taxon>
        <taxon>Dikarya</taxon>
        <taxon>Ascomycota</taxon>
        <taxon>Pezizomycotina</taxon>
        <taxon>Leotiomycetes</taxon>
        <taxon>Helotiales</taxon>
        <taxon>Mollisiaceae</taxon>
        <taxon>Phialocephala</taxon>
        <taxon>Phialocephala fortinii species complex</taxon>
    </lineage>
</organism>
<proteinExistence type="predicted"/>
<keyword evidence="4" id="KW-1185">Reference proteome</keyword>
<evidence type="ECO:0000256" key="1">
    <source>
        <dbReference type="SAM" id="Coils"/>
    </source>
</evidence>
<dbReference type="PANTHER" id="PTHR47357:SF1">
    <property type="entry name" value="SPINDLE POLE BODY COMPONENT 110"/>
    <property type="match status" value="1"/>
</dbReference>
<feature type="compositionally biased region" description="Basic and acidic residues" evidence="2">
    <location>
        <begin position="225"/>
        <end position="234"/>
    </location>
</feature>
<feature type="coiled-coil region" evidence="1">
    <location>
        <begin position="504"/>
        <end position="580"/>
    </location>
</feature>
<sequence>MSRPLAMDLTRFSRIPEFVTKYIREQNFDEDDGAHGRTLIRLCLEEFLDETKRQDRESMTAAKDEVIASVKRLVAEGVLCLLKKDNKPHFRLGPEALADKNDKESTIVVDAQQRGRDAEEAETSMLEGEDTPLEEAEADRHAAGYAEMTRGARPFVPPPAEEDISTPSRKRRRIEIAASDSNSWNSISPIPHPNSTPRRRRPPPVSPLSGSRRRSAPMDFLSPRKQRDPRDYEAEEQIRQQLFKQEMKDTSPPWLTQGLEMLRPRYPDDLFEAQNGMIQCLDCRRPFKPANNGVSNFDTHLRSKTHRACVSERLRNMSTYQHTLPSTKMIDVDLNFQQAPLTVFANKQQERSVKDIANELFSKLDGDTGMTSIRLSMIDSRLAAMNNKVNEQRGHFDKVLESSQKCNKDMKEKLNMLSDVIKSTEEKCENQVRDFVKQVETSDFKNGEQLRTMSRRMMDLEGRCETKLSETNTRIARYNQRTLDQYDSTNERITKSELESKTKLEQLSSQINQLVKKNKSQDELIAKLDEVIAKFQSQAEENRKDVQGLQEQSQELEVRIKELERENKGQEDEIQDLLAQTQLHTEELQRQRDSEENFMKTIRDQMQAHFEQTDRTIKKLSTENEDRMELMEQQMFNRIKAIEDHSSKKIRSLEKKYVEQKENIDRFEIVVPTILEDARARDEYLDELAKLITEPEEEVVYPSPKKEKARRDVRRTSVAR</sequence>
<evidence type="ECO:0000256" key="2">
    <source>
        <dbReference type="SAM" id="MobiDB-lite"/>
    </source>
</evidence>
<dbReference type="STRING" id="576137.A0A1L7XAM5"/>
<dbReference type="Proteomes" id="UP000184330">
    <property type="component" value="Unassembled WGS sequence"/>
</dbReference>
<feature type="compositionally biased region" description="Acidic residues" evidence="2">
    <location>
        <begin position="119"/>
        <end position="133"/>
    </location>
</feature>
<feature type="region of interest" description="Disordered" evidence="2">
    <location>
        <begin position="149"/>
        <end position="234"/>
    </location>
</feature>
<feature type="region of interest" description="Disordered" evidence="2">
    <location>
        <begin position="111"/>
        <end position="133"/>
    </location>
</feature>
<name>A0A1L7XAM5_9HELO</name>
<dbReference type="OrthoDB" id="3551595at2759"/>
<feature type="region of interest" description="Disordered" evidence="2">
    <location>
        <begin position="696"/>
        <end position="720"/>
    </location>
</feature>